<feature type="region of interest" description="Disordered" evidence="1">
    <location>
        <begin position="1"/>
        <end position="36"/>
    </location>
</feature>
<dbReference type="AlphaFoldDB" id="A0A0E9VVZ2"/>
<organism evidence="2">
    <name type="scientific">Anguilla anguilla</name>
    <name type="common">European freshwater eel</name>
    <name type="synonym">Muraena anguilla</name>
    <dbReference type="NCBI Taxonomy" id="7936"/>
    <lineage>
        <taxon>Eukaryota</taxon>
        <taxon>Metazoa</taxon>
        <taxon>Chordata</taxon>
        <taxon>Craniata</taxon>
        <taxon>Vertebrata</taxon>
        <taxon>Euteleostomi</taxon>
        <taxon>Actinopterygii</taxon>
        <taxon>Neopterygii</taxon>
        <taxon>Teleostei</taxon>
        <taxon>Anguilliformes</taxon>
        <taxon>Anguillidae</taxon>
        <taxon>Anguilla</taxon>
    </lineage>
</organism>
<reference evidence="2" key="1">
    <citation type="submission" date="2014-11" db="EMBL/GenBank/DDBJ databases">
        <authorList>
            <person name="Amaro Gonzalez C."/>
        </authorList>
    </citation>
    <scope>NUCLEOTIDE SEQUENCE</scope>
</reference>
<evidence type="ECO:0000313" key="2">
    <source>
        <dbReference type="EMBL" id="JAH81500.1"/>
    </source>
</evidence>
<reference evidence="2" key="2">
    <citation type="journal article" date="2015" name="Fish Shellfish Immunol.">
        <title>Early steps in the European eel (Anguilla anguilla)-Vibrio vulnificus interaction in the gills: Role of the RtxA13 toxin.</title>
        <authorList>
            <person name="Callol A."/>
            <person name="Pajuelo D."/>
            <person name="Ebbesson L."/>
            <person name="Teles M."/>
            <person name="MacKenzie S."/>
            <person name="Amaro C."/>
        </authorList>
    </citation>
    <scope>NUCLEOTIDE SEQUENCE</scope>
</reference>
<proteinExistence type="predicted"/>
<sequence length="60" mass="6773">MPLLGQIQQQSKLDVLESDPSPREEDLQTNSVAKKQKKQQHILQSALLTGRTFANIIFPN</sequence>
<protein>
    <submittedName>
        <fullName evidence="2">Uncharacterized protein</fullName>
    </submittedName>
</protein>
<dbReference type="EMBL" id="GBXM01027077">
    <property type="protein sequence ID" value="JAH81500.1"/>
    <property type="molecule type" value="Transcribed_RNA"/>
</dbReference>
<accession>A0A0E9VVZ2</accession>
<feature type="compositionally biased region" description="Polar residues" evidence="1">
    <location>
        <begin position="1"/>
        <end position="12"/>
    </location>
</feature>
<name>A0A0E9VVZ2_ANGAN</name>
<evidence type="ECO:0000256" key="1">
    <source>
        <dbReference type="SAM" id="MobiDB-lite"/>
    </source>
</evidence>